<dbReference type="STRING" id="46223.SAMN05421852_1132"/>
<name>A0A1I3SEA3_9BACL</name>
<dbReference type="PANTHER" id="PTHR37809">
    <property type="entry name" value="RIBOSOMAL PROTEIN S12 METHYLTHIOTRANSFERASE ACCESSORY FACTOR YCAO"/>
    <property type="match status" value="1"/>
</dbReference>
<evidence type="ECO:0000259" key="1">
    <source>
        <dbReference type="PROSITE" id="PS51664"/>
    </source>
</evidence>
<sequence length="126" mass="14699">MLYSLPQAEERLQFLLDENRPLRTFDEEFKRKARHADLTDDLKDILQVFRRLNLDVIVVDQTTPEIMRNGLHCVKVLIPGMLPMTFGHHLTRVTGIERVLRVPVELGYAKQPLTLEQLNPHPHPFP</sequence>
<dbReference type="InterPro" id="IPR003776">
    <property type="entry name" value="YcaO-like_dom"/>
</dbReference>
<proteinExistence type="predicted"/>
<keyword evidence="2" id="KW-0687">Ribonucleoprotein</keyword>
<dbReference type="GO" id="GO:0005840">
    <property type="term" value="C:ribosome"/>
    <property type="evidence" value="ECO:0007669"/>
    <property type="project" value="UniProtKB-KW"/>
</dbReference>
<evidence type="ECO:0000313" key="3">
    <source>
        <dbReference type="Proteomes" id="UP000199545"/>
    </source>
</evidence>
<dbReference type="Pfam" id="PF02624">
    <property type="entry name" value="YcaO"/>
    <property type="match status" value="1"/>
</dbReference>
<dbReference type="Proteomes" id="UP000199545">
    <property type="component" value="Unassembled WGS sequence"/>
</dbReference>
<dbReference type="Gene3D" id="3.30.1330.230">
    <property type="match status" value="1"/>
</dbReference>
<evidence type="ECO:0000313" key="2">
    <source>
        <dbReference type="EMBL" id="SFJ57163.1"/>
    </source>
</evidence>
<keyword evidence="2" id="KW-0689">Ribosomal protein</keyword>
<reference evidence="2 3" key="1">
    <citation type="submission" date="2016-10" db="EMBL/GenBank/DDBJ databases">
        <authorList>
            <person name="de Groot N.N."/>
        </authorList>
    </citation>
    <scope>NUCLEOTIDE SEQUENCE [LARGE SCALE GENOMIC DNA]</scope>
    <source>
        <strain evidence="2 3">DSM 44778</strain>
    </source>
</reference>
<keyword evidence="2" id="KW-0808">Transferase</keyword>
<dbReference type="PANTHER" id="PTHR37809:SF1">
    <property type="entry name" value="RIBOSOMAL PROTEIN S12 METHYLTHIOTRANSFERASE ACCESSORY FACTOR YCAO"/>
    <property type="match status" value="1"/>
</dbReference>
<organism evidence="2 3">
    <name type="scientific">Thermoflavimicrobium dichotomicum</name>
    <dbReference type="NCBI Taxonomy" id="46223"/>
    <lineage>
        <taxon>Bacteria</taxon>
        <taxon>Bacillati</taxon>
        <taxon>Bacillota</taxon>
        <taxon>Bacilli</taxon>
        <taxon>Bacillales</taxon>
        <taxon>Thermoactinomycetaceae</taxon>
        <taxon>Thermoflavimicrobium</taxon>
    </lineage>
</organism>
<dbReference type="PROSITE" id="PS51664">
    <property type="entry name" value="YCAO"/>
    <property type="match status" value="1"/>
</dbReference>
<accession>A0A1I3SEA3</accession>
<keyword evidence="3" id="KW-1185">Reference proteome</keyword>
<dbReference type="EMBL" id="FORR01000013">
    <property type="protein sequence ID" value="SFJ57163.1"/>
    <property type="molecule type" value="Genomic_DNA"/>
</dbReference>
<dbReference type="GO" id="GO:0016740">
    <property type="term" value="F:transferase activity"/>
    <property type="evidence" value="ECO:0007669"/>
    <property type="project" value="UniProtKB-KW"/>
</dbReference>
<protein>
    <submittedName>
        <fullName evidence="2">Ribosomal protein S12 methylthiotransferase accessory factor</fullName>
    </submittedName>
</protein>
<dbReference type="AlphaFoldDB" id="A0A1I3SEA3"/>
<feature type="domain" description="YcaO" evidence="1">
    <location>
        <begin position="1"/>
        <end position="126"/>
    </location>
</feature>
<gene>
    <name evidence="2" type="ORF">SAMN05421852_1132</name>
</gene>